<gene>
    <name evidence="2" type="ORF">CDAR_563191</name>
</gene>
<keyword evidence="3" id="KW-1185">Reference proteome</keyword>
<name>A0AAV4UV99_9ARAC</name>
<proteinExistence type="predicted"/>
<dbReference type="EMBL" id="BPLQ01012004">
    <property type="protein sequence ID" value="GIY61870.1"/>
    <property type="molecule type" value="Genomic_DNA"/>
</dbReference>
<evidence type="ECO:0000313" key="3">
    <source>
        <dbReference type="Proteomes" id="UP001054837"/>
    </source>
</evidence>
<feature type="compositionally biased region" description="Polar residues" evidence="1">
    <location>
        <begin position="64"/>
        <end position="75"/>
    </location>
</feature>
<reference evidence="2 3" key="1">
    <citation type="submission" date="2021-06" db="EMBL/GenBank/DDBJ databases">
        <title>Caerostris darwini draft genome.</title>
        <authorList>
            <person name="Kono N."/>
            <person name="Arakawa K."/>
        </authorList>
    </citation>
    <scope>NUCLEOTIDE SEQUENCE [LARGE SCALE GENOMIC DNA]</scope>
</reference>
<evidence type="ECO:0000256" key="1">
    <source>
        <dbReference type="SAM" id="MobiDB-lite"/>
    </source>
</evidence>
<accession>A0AAV4UV99</accession>
<dbReference type="Proteomes" id="UP001054837">
    <property type="component" value="Unassembled WGS sequence"/>
</dbReference>
<sequence>MLIVAPDSGKLRSNEVTPTQDEAGICCQECLMSTAKGSVSRRRRGPSGAHRRNQSFHPRKDSASRTSLTPNLSSHPCYTLIVAPDNGKLQRNEVTPTQDEGDICCQECLMSTAEGSVSLRRSGPSGERAIQRRNQSFHPRKASAARTR</sequence>
<feature type="compositionally biased region" description="Basic residues" evidence="1">
    <location>
        <begin position="138"/>
        <end position="148"/>
    </location>
</feature>
<comment type="caution">
    <text evidence="2">The sequence shown here is derived from an EMBL/GenBank/DDBJ whole genome shotgun (WGS) entry which is preliminary data.</text>
</comment>
<evidence type="ECO:0000313" key="2">
    <source>
        <dbReference type="EMBL" id="GIY61870.1"/>
    </source>
</evidence>
<organism evidence="2 3">
    <name type="scientific">Caerostris darwini</name>
    <dbReference type="NCBI Taxonomy" id="1538125"/>
    <lineage>
        <taxon>Eukaryota</taxon>
        <taxon>Metazoa</taxon>
        <taxon>Ecdysozoa</taxon>
        <taxon>Arthropoda</taxon>
        <taxon>Chelicerata</taxon>
        <taxon>Arachnida</taxon>
        <taxon>Araneae</taxon>
        <taxon>Araneomorphae</taxon>
        <taxon>Entelegynae</taxon>
        <taxon>Araneoidea</taxon>
        <taxon>Araneidae</taxon>
        <taxon>Caerostris</taxon>
    </lineage>
</organism>
<feature type="region of interest" description="Disordered" evidence="1">
    <location>
        <begin position="115"/>
        <end position="148"/>
    </location>
</feature>
<feature type="compositionally biased region" description="Basic residues" evidence="1">
    <location>
        <begin position="39"/>
        <end position="54"/>
    </location>
</feature>
<protein>
    <submittedName>
        <fullName evidence="2">Uncharacterized protein</fullName>
    </submittedName>
</protein>
<feature type="region of interest" description="Disordered" evidence="1">
    <location>
        <begin position="37"/>
        <end position="75"/>
    </location>
</feature>
<dbReference type="AlphaFoldDB" id="A0AAV4UV99"/>